<evidence type="ECO:0000313" key="2">
    <source>
        <dbReference type="EMBL" id="EGC33716.1"/>
    </source>
</evidence>
<protein>
    <recommendedName>
        <fullName evidence="1">ComC supersandwich domain-containing protein</fullName>
    </recommendedName>
</protein>
<dbReference type="OrthoDB" id="19767at2759"/>
<dbReference type="eggNOG" id="ENOG502SC7H">
    <property type="taxonomic scope" value="Eukaryota"/>
</dbReference>
<dbReference type="PANTHER" id="PTHR31378:SF29">
    <property type="entry name" value="EGF-LIKE DOMAIN-CONTAINING PROTEIN-RELATED"/>
    <property type="match status" value="1"/>
</dbReference>
<proteinExistence type="predicted"/>
<feature type="non-terminal residue" evidence="2">
    <location>
        <position position="192"/>
    </location>
</feature>
<feature type="non-terminal residue" evidence="2">
    <location>
        <position position="1"/>
    </location>
</feature>
<dbReference type="AlphaFoldDB" id="F0ZQR6"/>
<dbReference type="Proteomes" id="UP000001064">
    <property type="component" value="Unassembled WGS sequence"/>
</dbReference>
<reference evidence="3" key="1">
    <citation type="journal article" date="2011" name="Genome Biol.">
        <title>Comparative genomics of the social amoebae Dictyostelium discoideum and Dictyostelium purpureum.</title>
        <authorList>
            <consortium name="US DOE Joint Genome Institute (JGI-PGF)"/>
            <person name="Sucgang R."/>
            <person name="Kuo A."/>
            <person name="Tian X."/>
            <person name="Salerno W."/>
            <person name="Parikh A."/>
            <person name="Feasley C.L."/>
            <person name="Dalin E."/>
            <person name="Tu H."/>
            <person name="Huang E."/>
            <person name="Barry K."/>
            <person name="Lindquist E."/>
            <person name="Shapiro H."/>
            <person name="Bruce D."/>
            <person name="Schmutz J."/>
            <person name="Salamov A."/>
            <person name="Fey P."/>
            <person name="Gaudet P."/>
            <person name="Anjard C."/>
            <person name="Babu M.M."/>
            <person name="Basu S."/>
            <person name="Bushmanova Y."/>
            <person name="van der Wel H."/>
            <person name="Katoh-Kurasawa M."/>
            <person name="Dinh C."/>
            <person name="Coutinho P.M."/>
            <person name="Saito T."/>
            <person name="Elias M."/>
            <person name="Schaap P."/>
            <person name="Kay R.R."/>
            <person name="Henrissat B."/>
            <person name="Eichinger L."/>
            <person name="Rivero F."/>
            <person name="Putnam N.H."/>
            <person name="West C.M."/>
            <person name="Loomis W.F."/>
            <person name="Chisholm R.L."/>
            <person name="Shaulsky G."/>
            <person name="Strassmann J.E."/>
            <person name="Queller D.C."/>
            <person name="Kuspa A."/>
            <person name="Grigoriev I.V."/>
        </authorList>
    </citation>
    <scope>NUCLEOTIDE SEQUENCE [LARGE SCALE GENOMIC DNA]</scope>
    <source>
        <strain evidence="3">QSDP1</strain>
    </source>
</reference>
<dbReference type="Pfam" id="PF22933">
    <property type="entry name" value="ComC_SSD"/>
    <property type="match status" value="1"/>
</dbReference>
<evidence type="ECO:0000313" key="3">
    <source>
        <dbReference type="Proteomes" id="UP000001064"/>
    </source>
</evidence>
<dbReference type="EMBL" id="GL871129">
    <property type="protein sequence ID" value="EGC33716.1"/>
    <property type="molecule type" value="Genomic_DNA"/>
</dbReference>
<evidence type="ECO:0000259" key="1">
    <source>
        <dbReference type="Pfam" id="PF22933"/>
    </source>
</evidence>
<keyword evidence="3" id="KW-1185">Reference proteome</keyword>
<gene>
    <name evidence="2" type="ORF">DICPUDRAFT_21416</name>
</gene>
<dbReference type="VEuPathDB" id="AmoebaDB:DICPUDRAFT_21416"/>
<organism evidence="2 3">
    <name type="scientific">Dictyostelium purpureum</name>
    <name type="common">Slime mold</name>
    <dbReference type="NCBI Taxonomy" id="5786"/>
    <lineage>
        <taxon>Eukaryota</taxon>
        <taxon>Amoebozoa</taxon>
        <taxon>Evosea</taxon>
        <taxon>Eumycetozoa</taxon>
        <taxon>Dictyostelia</taxon>
        <taxon>Dictyosteliales</taxon>
        <taxon>Dictyosteliaceae</taxon>
        <taxon>Dictyostelium</taxon>
    </lineage>
</organism>
<dbReference type="RefSeq" id="XP_003289755.1">
    <property type="nucleotide sequence ID" value="XM_003289707.1"/>
</dbReference>
<dbReference type="FunCoup" id="F0ZQR6">
    <property type="interactions" value="937"/>
</dbReference>
<dbReference type="PANTHER" id="PTHR31378">
    <property type="entry name" value="EGF-LIKE DOMAIN-CONTAINING PROTEIN-RELATED-RELATED"/>
    <property type="match status" value="1"/>
</dbReference>
<dbReference type="InParanoid" id="F0ZQR6"/>
<name>F0ZQR6_DICPU</name>
<dbReference type="InterPro" id="IPR054484">
    <property type="entry name" value="ComC_SSD"/>
</dbReference>
<dbReference type="KEGG" id="dpp:DICPUDRAFT_21416"/>
<sequence length="192" mass="21713">FDKWNYTKINNSTSEYKTILGNIVNITTTIQWFEKMTNISFANQNLIMNPSSLKYTIEIKKYPFESPLNHLQLILSAELESNNDGSCSEKDFGETSTGDNSDYIKIQIDKVSLYGRFIKRGIIDSKISPVTNTLLDSDLNSIQTNSKSQSYVGINVNYFNERVYLDPDFSVLLNGNSVSNSKSICKSNNKLS</sequence>
<accession>F0ZQR6</accession>
<feature type="domain" description="ComC supersandwich" evidence="1">
    <location>
        <begin position="18"/>
        <end position="172"/>
    </location>
</feature>
<dbReference type="OMA" id="MNANTMA"/>
<dbReference type="GeneID" id="10503097"/>